<dbReference type="SUPFAM" id="SSF46785">
    <property type="entry name" value="Winged helix' DNA-binding domain"/>
    <property type="match status" value="1"/>
</dbReference>
<name>A0AAW4MZU0_9FIRM</name>
<dbReference type="InterPro" id="IPR036390">
    <property type="entry name" value="WH_DNA-bd_sf"/>
</dbReference>
<evidence type="ECO:0000256" key="1">
    <source>
        <dbReference type="ARBA" id="ARBA00023015"/>
    </source>
</evidence>
<dbReference type="CDD" id="cd07377">
    <property type="entry name" value="WHTH_GntR"/>
    <property type="match status" value="1"/>
</dbReference>
<evidence type="ECO:0000256" key="3">
    <source>
        <dbReference type="ARBA" id="ARBA00023163"/>
    </source>
</evidence>
<dbReference type="GO" id="GO:0003677">
    <property type="term" value="F:DNA binding"/>
    <property type="evidence" value="ECO:0007669"/>
    <property type="project" value="UniProtKB-KW"/>
</dbReference>
<dbReference type="Proteomes" id="UP001197492">
    <property type="component" value="Unassembled WGS sequence"/>
</dbReference>
<dbReference type="Pfam" id="PF00392">
    <property type="entry name" value="GntR"/>
    <property type="match status" value="1"/>
</dbReference>
<evidence type="ECO:0000313" key="7">
    <source>
        <dbReference type="Proteomes" id="UP001196408"/>
    </source>
</evidence>
<protein>
    <submittedName>
        <fullName evidence="5">GntR family transcriptional regulator</fullName>
    </submittedName>
</protein>
<feature type="domain" description="HTH gntR-type" evidence="4">
    <location>
        <begin position="1"/>
        <end position="69"/>
    </location>
</feature>
<dbReference type="InterPro" id="IPR000524">
    <property type="entry name" value="Tscrpt_reg_HTH_GntR"/>
</dbReference>
<dbReference type="EMBL" id="JAHOEL010000069">
    <property type="protein sequence ID" value="MBV3393394.1"/>
    <property type="molecule type" value="Genomic_DNA"/>
</dbReference>
<keyword evidence="8" id="KW-1185">Reference proteome</keyword>
<keyword evidence="3" id="KW-0804">Transcription</keyword>
<dbReference type="SMART" id="SM00345">
    <property type="entry name" value="HTH_GNTR"/>
    <property type="match status" value="1"/>
</dbReference>
<dbReference type="Pfam" id="PF07702">
    <property type="entry name" value="UTRA"/>
    <property type="match status" value="1"/>
</dbReference>
<evidence type="ECO:0000313" key="5">
    <source>
        <dbReference type="EMBL" id="MBV3383382.1"/>
    </source>
</evidence>
<dbReference type="InterPro" id="IPR050679">
    <property type="entry name" value="Bact_HTH_transcr_reg"/>
</dbReference>
<dbReference type="InterPro" id="IPR036388">
    <property type="entry name" value="WH-like_DNA-bd_sf"/>
</dbReference>
<keyword evidence="1" id="KW-0805">Transcription regulation</keyword>
<evidence type="ECO:0000256" key="2">
    <source>
        <dbReference type="ARBA" id="ARBA00023125"/>
    </source>
</evidence>
<comment type="caution">
    <text evidence="5">The sequence shown here is derived from an EMBL/GenBank/DDBJ whole genome shotgun (WGS) entry which is preliminary data.</text>
</comment>
<gene>
    <name evidence="5" type="ORF">KSV97_09205</name>
    <name evidence="6" type="ORF">KSW06_09070</name>
</gene>
<evidence type="ECO:0000313" key="8">
    <source>
        <dbReference type="Proteomes" id="UP001197492"/>
    </source>
</evidence>
<dbReference type="Gene3D" id="1.10.10.10">
    <property type="entry name" value="Winged helix-like DNA-binding domain superfamily/Winged helix DNA-binding domain"/>
    <property type="match status" value="1"/>
</dbReference>
<dbReference type="SMART" id="SM00866">
    <property type="entry name" value="UTRA"/>
    <property type="match status" value="1"/>
</dbReference>
<dbReference type="Gene3D" id="3.40.1410.10">
    <property type="entry name" value="Chorismate lyase-like"/>
    <property type="match status" value="1"/>
</dbReference>
<proteinExistence type="predicted"/>
<dbReference type="PANTHER" id="PTHR44846">
    <property type="entry name" value="MANNOSYL-D-GLYCERATE TRANSPORT/METABOLISM SYSTEM REPRESSOR MNGR-RELATED"/>
    <property type="match status" value="1"/>
</dbReference>
<dbReference type="Proteomes" id="UP001196408">
    <property type="component" value="Unassembled WGS sequence"/>
</dbReference>
<accession>A0AAW4MZU0</accession>
<dbReference type="GO" id="GO:0003700">
    <property type="term" value="F:DNA-binding transcription factor activity"/>
    <property type="evidence" value="ECO:0007669"/>
    <property type="project" value="InterPro"/>
</dbReference>
<dbReference type="InterPro" id="IPR011663">
    <property type="entry name" value="UTRA"/>
</dbReference>
<dbReference type="PANTHER" id="PTHR44846:SF5">
    <property type="entry name" value="HTH-TYPE TRANSCRIPTIONAL REGULATOR GMUR"/>
    <property type="match status" value="1"/>
</dbReference>
<dbReference type="RefSeq" id="WP_022425965.1">
    <property type="nucleotide sequence ID" value="NZ_JAHOEB010000070.1"/>
</dbReference>
<sequence>MAKYRDIADAIREKIKSGEYTSGQKLPYEYLLCVNYHCNKETMKKALEILVKEGLIIRRRGAGTFVKELNVSENNETVRMRSLSMRFEGHDVTSDIKVFEVIPSDKKIAEKLQIDEGDFVYHIIRNRSVDGKPYCVEITYIPLYRLVNLKADVLKDSLYKYVINQLHMTVQSCHLKITSALSTILEQSFLGLGEGEPYIQEEQTTYLSNGSVFELTFNRRHYADFEFQTVIVEQ</sequence>
<dbReference type="AlphaFoldDB" id="A0AAW4MZU0"/>
<keyword evidence="2" id="KW-0238">DNA-binding</keyword>
<evidence type="ECO:0000259" key="4">
    <source>
        <dbReference type="PROSITE" id="PS50949"/>
    </source>
</evidence>
<dbReference type="GO" id="GO:0045892">
    <property type="term" value="P:negative regulation of DNA-templated transcription"/>
    <property type="evidence" value="ECO:0007669"/>
    <property type="project" value="TreeGrafter"/>
</dbReference>
<dbReference type="EMBL" id="JAHOEF010000070">
    <property type="protein sequence ID" value="MBV3383382.1"/>
    <property type="molecule type" value="Genomic_DNA"/>
</dbReference>
<organism evidence="5 7">
    <name type="scientific">Catenibacterium mitsuokai</name>
    <dbReference type="NCBI Taxonomy" id="100886"/>
    <lineage>
        <taxon>Bacteria</taxon>
        <taxon>Bacillati</taxon>
        <taxon>Bacillota</taxon>
        <taxon>Erysipelotrichia</taxon>
        <taxon>Erysipelotrichales</taxon>
        <taxon>Coprobacillaceae</taxon>
        <taxon>Catenibacterium</taxon>
    </lineage>
</organism>
<dbReference type="InterPro" id="IPR028978">
    <property type="entry name" value="Chorismate_lyase_/UTRA_dom_sf"/>
</dbReference>
<dbReference type="PROSITE" id="PS50949">
    <property type="entry name" value="HTH_GNTR"/>
    <property type="match status" value="1"/>
</dbReference>
<reference evidence="5 8" key="1">
    <citation type="submission" date="2021-06" db="EMBL/GenBank/DDBJ databases">
        <title>Collection of gut derived symbiotic bacterial strains cultured from healthy donors.</title>
        <authorList>
            <person name="Lin H."/>
            <person name="Littmann E."/>
            <person name="Pamer E.G."/>
        </authorList>
    </citation>
    <scope>NUCLEOTIDE SEQUENCE</scope>
    <source>
        <strain evidence="6 8">MSK.21.70</strain>
        <strain evidence="5">MSK.21.82</strain>
    </source>
</reference>
<dbReference type="SUPFAM" id="SSF64288">
    <property type="entry name" value="Chorismate lyase-like"/>
    <property type="match status" value="1"/>
</dbReference>
<evidence type="ECO:0000313" key="6">
    <source>
        <dbReference type="EMBL" id="MBV3393394.1"/>
    </source>
</evidence>